<accession>A0A3A9K0F1</accession>
<sequence>MSKEINLDGNIVSVLMGRQCQAKYIDPEIGSYKGNPLIEALPPIKTLNEVSETILNLPLFSEKDIDKPPEKRIHYVEQIRDYMQPLPIHIQIESTLSLMIRRGYLGRNPLSPFYARQFAVGIKDIMEKDLDLNGENLIGNKSTAKSYSVIGISGIGKTTAVETTLLMYPQVITHSKYQKNGLTLGYLKQIVWLKLECPFNGSRKSFCQQFFLTVDQILQTNYYHKFVNSRTTEEELITKMAHICSLHCVGVLAIDEIQRMKRGEEAQKMLDFFVELSTKLGVPLLYIGTYKAIPMFSMLLANGRRASGMGAEFMDPMKQDKQWNLFLEDLWEYQWTKKKVPLTEDLNNAMYELTQGVTDFVINLFIKSQQYAIAYGQEKLTVSLIRKVAIHNLRLVQDIIDALASGEKKAIEKYDDLSPGWVETNNYIKALGVRIGLHGKISDQHKRTRNVSKSKENFKYLVTFAMNFDLSETAAIKIVTKAMDTNKGMLDLDAQQVIVTQMILDKAKEHSNKNEIKEKRPKKVVYFPYQQDVRLIEKNAKKDKISIVQALKEEGIVKSFTEFLD</sequence>
<name>A0A3A9K0F1_9BACI</name>
<proteinExistence type="predicted"/>
<dbReference type="EMBL" id="PDOE01000011">
    <property type="protein sequence ID" value="RKL65859.1"/>
    <property type="molecule type" value="Genomic_DNA"/>
</dbReference>
<feature type="domain" description="ORC1/DEAH AAA+ ATPase" evidence="1">
    <location>
        <begin position="142"/>
        <end position="293"/>
    </location>
</feature>
<dbReference type="InterPro" id="IPR049945">
    <property type="entry name" value="AAA_22"/>
</dbReference>
<evidence type="ECO:0000259" key="1">
    <source>
        <dbReference type="Pfam" id="PF13401"/>
    </source>
</evidence>
<dbReference type="InterPro" id="IPR027417">
    <property type="entry name" value="P-loop_NTPase"/>
</dbReference>
<dbReference type="OrthoDB" id="5593847at2"/>
<dbReference type="RefSeq" id="WP_110937878.1">
    <property type="nucleotide sequence ID" value="NZ_KZ614147.1"/>
</dbReference>
<organism evidence="2 3">
    <name type="scientific">Salipaludibacillus neizhouensis</name>
    <dbReference type="NCBI Taxonomy" id="885475"/>
    <lineage>
        <taxon>Bacteria</taxon>
        <taxon>Bacillati</taxon>
        <taxon>Bacillota</taxon>
        <taxon>Bacilli</taxon>
        <taxon>Bacillales</taxon>
        <taxon>Bacillaceae</taxon>
    </lineage>
</organism>
<comment type="caution">
    <text evidence="2">The sequence shown here is derived from an EMBL/GenBank/DDBJ whole genome shotgun (WGS) entry which is preliminary data.</text>
</comment>
<dbReference type="Proteomes" id="UP000281498">
    <property type="component" value="Unassembled WGS sequence"/>
</dbReference>
<evidence type="ECO:0000313" key="2">
    <source>
        <dbReference type="EMBL" id="RKL65859.1"/>
    </source>
</evidence>
<evidence type="ECO:0000313" key="3">
    <source>
        <dbReference type="Proteomes" id="UP000281498"/>
    </source>
</evidence>
<keyword evidence="3" id="KW-1185">Reference proteome</keyword>
<dbReference type="Gene3D" id="3.40.50.300">
    <property type="entry name" value="P-loop containing nucleotide triphosphate hydrolases"/>
    <property type="match status" value="1"/>
</dbReference>
<dbReference type="AlphaFoldDB" id="A0A3A9K0F1"/>
<reference evidence="2 3" key="1">
    <citation type="submission" date="2017-10" db="EMBL/GenBank/DDBJ databases">
        <title>Bacillus sp. nov., a halophilic bacterium isolated from a Keqin Lake.</title>
        <authorList>
            <person name="Wang H."/>
        </authorList>
    </citation>
    <scope>NUCLEOTIDE SEQUENCE [LARGE SCALE GENOMIC DNA]</scope>
    <source>
        <strain evidence="2 3">KCTC 13187</strain>
    </source>
</reference>
<protein>
    <recommendedName>
        <fullName evidence="1">ORC1/DEAH AAA+ ATPase domain-containing protein</fullName>
    </recommendedName>
</protein>
<dbReference type="GO" id="GO:0016887">
    <property type="term" value="F:ATP hydrolysis activity"/>
    <property type="evidence" value="ECO:0007669"/>
    <property type="project" value="InterPro"/>
</dbReference>
<gene>
    <name evidence="2" type="ORF">CR203_18585</name>
</gene>
<dbReference type="Pfam" id="PF13401">
    <property type="entry name" value="AAA_22"/>
    <property type="match status" value="1"/>
</dbReference>
<dbReference type="SUPFAM" id="SSF52540">
    <property type="entry name" value="P-loop containing nucleoside triphosphate hydrolases"/>
    <property type="match status" value="1"/>
</dbReference>